<gene>
    <name evidence="2" type="ORF">GTA08_BOTSDO07758</name>
</gene>
<feature type="region of interest" description="Disordered" evidence="1">
    <location>
        <begin position="1"/>
        <end position="251"/>
    </location>
</feature>
<feature type="compositionally biased region" description="Low complexity" evidence="1">
    <location>
        <begin position="234"/>
        <end position="244"/>
    </location>
</feature>
<evidence type="ECO:0000313" key="2">
    <source>
        <dbReference type="EMBL" id="KAF4304037.1"/>
    </source>
</evidence>
<dbReference type="Proteomes" id="UP000572817">
    <property type="component" value="Unassembled WGS sequence"/>
</dbReference>
<dbReference type="AlphaFoldDB" id="A0A8H4IMR4"/>
<protein>
    <submittedName>
        <fullName evidence="2">Uncharacterized protein</fullName>
    </submittedName>
</protein>
<sequence length="464" mass="49603">MKQMQEVGASPGPADSSLDFNDAARSPEEHNAHESSEVLKSKPGKTLLGLVEKHLRNPSSERSSSEGNGTEPVRDADAKAPAYGEVVNDRAIRKSPPAADLRSRYLLQSLGAGDVGGPPTSSGSSLRLSSCVPKMASEDEGKLVNGHTPTPSQAKGKSPASNVSVCRGRNGEQWVDDPSRDHIPVIRPAASRKASAEDTPRGNSSRPNRSPSPRCRTPDRALASGRGAGGGAAGPQRPALRPQRVAPETRDVSQLALAGAADAGRAASGDACKMWELLVQKLREHGLEPSDMSAAQVGEWERRPFAGADEYFETSLRDVLKRKKGMLEKAGRGTHEGAVEVAAGPSGLREEDRFKMPTETTYPQPTEALDGSEEAHENEDADDELSASVKDEVKLKRIEAGKKANYAHKGKERQQETKEGILSSSADQGDGNGDGNQQAPCRLHWCGVGNLIRGVFRPHYTNRR</sequence>
<feature type="region of interest" description="Disordered" evidence="1">
    <location>
        <begin position="345"/>
        <end position="439"/>
    </location>
</feature>
<feature type="compositionally biased region" description="Low complexity" evidence="1">
    <location>
        <begin position="201"/>
        <end position="225"/>
    </location>
</feature>
<evidence type="ECO:0000313" key="3">
    <source>
        <dbReference type="Proteomes" id="UP000572817"/>
    </source>
</evidence>
<feature type="compositionally biased region" description="Basic and acidic residues" evidence="1">
    <location>
        <begin position="25"/>
        <end position="40"/>
    </location>
</feature>
<feature type="compositionally biased region" description="Polar residues" evidence="1">
    <location>
        <begin position="147"/>
        <end position="164"/>
    </location>
</feature>
<feature type="compositionally biased region" description="Polar residues" evidence="1">
    <location>
        <begin position="57"/>
        <end position="68"/>
    </location>
</feature>
<feature type="compositionally biased region" description="Basic and acidic residues" evidence="1">
    <location>
        <begin position="389"/>
        <end position="402"/>
    </location>
</feature>
<proteinExistence type="predicted"/>
<feature type="compositionally biased region" description="Low complexity" evidence="1">
    <location>
        <begin position="121"/>
        <end position="130"/>
    </location>
</feature>
<accession>A0A8H4IMR4</accession>
<evidence type="ECO:0000256" key="1">
    <source>
        <dbReference type="SAM" id="MobiDB-lite"/>
    </source>
</evidence>
<comment type="caution">
    <text evidence="2">The sequence shown here is derived from an EMBL/GenBank/DDBJ whole genome shotgun (WGS) entry which is preliminary data.</text>
</comment>
<feature type="compositionally biased region" description="Low complexity" evidence="1">
    <location>
        <begin position="423"/>
        <end position="439"/>
    </location>
</feature>
<reference evidence="2" key="1">
    <citation type="submission" date="2020-04" db="EMBL/GenBank/DDBJ databases">
        <title>Genome Assembly and Annotation of Botryosphaeria dothidea sdau 11-99, a Latent Pathogen of Apple Fruit Ring Rot in China.</title>
        <authorList>
            <person name="Yu C."/>
            <person name="Diao Y."/>
            <person name="Lu Q."/>
            <person name="Zhao J."/>
            <person name="Cui S."/>
            <person name="Peng C."/>
            <person name="He B."/>
            <person name="Liu H."/>
        </authorList>
    </citation>
    <scope>NUCLEOTIDE SEQUENCE [LARGE SCALE GENOMIC DNA]</scope>
    <source>
        <strain evidence="2">Sdau11-99</strain>
    </source>
</reference>
<organism evidence="2 3">
    <name type="scientific">Botryosphaeria dothidea</name>
    <dbReference type="NCBI Taxonomy" id="55169"/>
    <lineage>
        <taxon>Eukaryota</taxon>
        <taxon>Fungi</taxon>
        <taxon>Dikarya</taxon>
        <taxon>Ascomycota</taxon>
        <taxon>Pezizomycotina</taxon>
        <taxon>Dothideomycetes</taxon>
        <taxon>Dothideomycetes incertae sedis</taxon>
        <taxon>Botryosphaeriales</taxon>
        <taxon>Botryosphaeriaceae</taxon>
        <taxon>Botryosphaeria</taxon>
    </lineage>
</organism>
<feature type="compositionally biased region" description="Acidic residues" evidence="1">
    <location>
        <begin position="370"/>
        <end position="385"/>
    </location>
</feature>
<keyword evidence="3" id="KW-1185">Reference proteome</keyword>
<dbReference type="EMBL" id="WWBZ02000051">
    <property type="protein sequence ID" value="KAF4304037.1"/>
    <property type="molecule type" value="Genomic_DNA"/>
</dbReference>
<name>A0A8H4IMR4_9PEZI</name>